<dbReference type="GO" id="GO:0008289">
    <property type="term" value="F:lipid binding"/>
    <property type="evidence" value="ECO:0007669"/>
    <property type="project" value="UniProtKB-KW"/>
</dbReference>
<dbReference type="PANTHER" id="PTHR21771:SF0">
    <property type="entry name" value="MITOCHONDRIA-EATING PROTEIN"/>
    <property type="match status" value="1"/>
</dbReference>
<reference evidence="16" key="1">
    <citation type="submission" date="2025-08" db="UniProtKB">
        <authorList>
            <consortium name="RefSeq"/>
        </authorList>
    </citation>
    <scope>IDENTIFICATION</scope>
</reference>
<evidence type="ECO:0000256" key="3">
    <source>
        <dbReference type="ARBA" id="ARBA00004496"/>
    </source>
</evidence>
<dbReference type="GO" id="GO:0035694">
    <property type="term" value="P:mitochondrial protein catabolic process"/>
    <property type="evidence" value="ECO:0007669"/>
    <property type="project" value="InterPro"/>
</dbReference>
<keyword evidence="10" id="KW-0496">Mitochondrion</keyword>
<feature type="compositionally biased region" description="Basic and acidic residues" evidence="13">
    <location>
        <begin position="105"/>
        <end position="118"/>
    </location>
</feature>
<feature type="region of interest" description="Disordered" evidence="13">
    <location>
        <begin position="145"/>
        <end position="181"/>
    </location>
</feature>
<evidence type="ECO:0000256" key="12">
    <source>
        <dbReference type="ARBA" id="ARBA00032687"/>
    </source>
</evidence>
<keyword evidence="15" id="KW-1185">Reference proteome</keyword>
<dbReference type="GeneID" id="101590270"/>
<comment type="subcellular location">
    <subcellularLocation>
        <location evidence="3">Cytoplasm</location>
    </subcellularLocation>
    <subcellularLocation>
        <location evidence="2">Mitochondrion matrix</location>
    </subcellularLocation>
    <subcellularLocation>
        <location evidence="1">Mitochondrion outer membrane</location>
    </subcellularLocation>
</comment>
<dbReference type="CTD" id="132671"/>
<evidence type="ECO:0000256" key="10">
    <source>
        <dbReference type="ARBA" id="ARBA00023128"/>
    </source>
</evidence>
<feature type="compositionally biased region" description="Low complexity" evidence="13">
    <location>
        <begin position="145"/>
        <end position="158"/>
    </location>
</feature>
<evidence type="ECO:0000256" key="11">
    <source>
        <dbReference type="ARBA" id="ARBA00023136"/>
    </source>
</evidence>
<evidence type="ECO:0000259" key="14">
    <source>
        <dbReference type="Pfam" id="PF16026"/>
    </source>
</evidence>
<feature type="domain" description="Mitochondria-eating protein C-terminal" evidence="14">
    <location>
        <begin position="259"/>
        <end position="449"/>
    </location>
</feature>
<dbReference type="GO" id="GO:0035695">
    <property type="term" value="P:mitophagy by internal vacuole formation"/>
    <property type="evidence" value="ECO:0007669"/>
    <property type="project" value="TreeGrafter"/>
</dbReference>
<keyword evidence="8" id="KW-0175">Coiled coil</keyword>
<dbReference type="PANTHER" id="PTHR21771">
    <property type="entry name" value="MITOCHONDRIA-EATING PROTEIN-RELATED"/>
    <property type="match status" value="1"/>
</dbReference>
<evidence type="ECO:0000256" key="8">
    <source>
        <dbReference type="ARBA" id="ARBA00023054"/>
    </source>
</evidence>
<feature type="compositionally biased region" description="Basic and acidic residues" evidence="13">
    <location>
        <begin position="159"/>
        <end position="181"/>
    </location>
</feature>
<protein>
    <recommendedName>
        <fullName evidence="5">Mitochondria-eating protein</fullName>
    </recommendedName>
    <alternativeName>
        <fullName evidence="12">Spermatogenesis-associated protein 18</fullName>
    </alternativeName>
</protein>
<keyword evidence="7" id="KW-1000">Mitochondrion outer membrane</keyword>
<dbReference type="InterPro" id="IPR026169">
    <property type="entry name" value="MIEAP"/>
</dbReference>
<gene>
    <name evidence="16" type="primary">Spata18</name>
</gene>
<evidence type="ECO:0000256" key="1">
    <source>
        <dbReference type="ARBA" id="ARBA00004294"/>
    </source>
</evidence>
<name>A0A6P6E351_OCTDE</name>
<dbReference type="AlphaFoldDB" id="A0A6P6E351"/>
<keyword evidence="9" id="KW-0446">Lipid-binding</keyword>
<evidence type="ECO:0000256" key="4">
    <source>
        <dbReference type="ARBA" id="ARBA00008233"/>
    </source>
</evidence>
<keyword evidence="6" id="KW-0963">Cytoplasm</keyword>
<evidence type="ECO:0000256" key="5">
    <source>
        <dbReference type="ARBA" id="ARBA00019863"/>
    </source>
</evidence>
<dbReference type="GO" id="GO:0005759">
    <property type="term" value="C:mitochondrial matrix"/>
    <property type="evidence" value="ECO:0007669"/>
    <property type="project" value="UniProtKB-SubCell"/>
</dbReference>
<evidence type="ECO:0000256" key="6">
    <source>
        <dbReference type="ARBA" id="ARBA00022490"/>
    </source>
</evidence>
<dbReference type="Pfam" id="PF16026">
    <property type="entry name" value="MIEAP"/>
    <property type="match status" value="1"/>
</dbReference>
<keyword evidence="11" id="KW-0472">Membrane</keyword>
<sequence length="499" mass="56401">MAENLRRLASNEALRLLQEKLESWVKEYSTNSCDQNLNNCLELIEQVAKVQGQLFGILTTTAQEGGRNDGVETIKSRLLPWLEASFTAASLGRPIDNKVPSLQDTFDRDRPKEQSLRDQDIEQLSASLSATRNQINQVQDELKSLQAQEAARQRSSAPRHQEQYRTEQKGLTRQNTDQRDTEAYGVYEKQIQGLKDEIAVLSGDKSSRQGRSARNHSRSPEPQSYSDNYSQSRSASPSTAVAKVRSPSPNRSKLSSVARKAALLSRFSDAYSQARLDAQCLLRRCIDNAETVQRIIYIATVEAFHVAKMAFRHFKIRVRKSMSPSYVGSNDFENAVMDYIVCHLDLYDSQSSVNDVIRAMNVNPKISFPPEVDFCLLSDFIQEMCCIAFAMQSLEPPLDIAFGADGEIFNDCKYRRSYDSDFTAPLVFYHVWPALMENDCVIMKGEAVTKRGAFWNSVRSLSRCRSRSLSPIYPHSRIGLSTISRSRSPSPIRCTLPRF</sequence>
<comment type="similarity">
    <text evidence="4">Belongs to the MIEAP family.</text>
</comment>
<feature type="compositionally biased region" description="Polar residues" evidence="13">
    <location>
        <begin position="220"/>
        <end position="239"/>
    </location>
</feature>
<evidence type="ECO:0000256" key="13">
    <source>
        <dbReference type="SAM" id="MobiDB-lite"/>
    </source>
</evidence>
<accession>A0A6P6E351</accession>
<evidence type="ECO:0000313" key="16">
    <source>
        <dbReference type="RefSeq" id="XP_023566632.1"/>
    </source>
</evidence>
<dbReference type="Proteomes" id="UP000515203">
    <property type="component" value="Unplaced"/>
</dbReference>
<evidence type="ECO:0000256" key="2">
    <source>
        <dbReference type="ARBA" id="ARBA00004305"/>
    </source>
</evidence>
<dbReference type="InterPro" id="IPR031981">
    <property type="entry name" value="MIEAP_C"/>
</dbReference>
<evidence type="ECO:0000313" key="15">
    <source>
        <dbReference type="Proteomes" id="UP000515203"/>
    </source>
</evidence>
<dbReference type="RefSeq" id="XP_023566632.1">
    <property type="nucleotide sequence ID" value="XM_023710864.1"/>
</dbReference>
<feature type="region of interest" description="Disordered" evidence="13">
    <location>
        <begin position="203"/>
        <end position="255"/>
    </location>
</feature>
<evidence type="ECO:0000256" key="9">
    <source>
        <dbReference type="ARBA" id="ARBA00023121"/>
    </source>
</evidence>
<feature type="region of interest" description="Disordered" evidence="13">
    <location>
        <begin position="93"/>
        <end position="118"/>
    </location>
</feature>
<proteinExistence type="inferred from homology"/>
<organism evidence="15 16">
    <name type="scientific">Octodon degus</name>
    <name type="common">Degu</name>
    <name type="synonym">Sciurus degus</name>
    <dbReference type="NCBI Taxonomy" id="10160"/>
    <lineage>
        <taxon>Eukaryota</taxon>
        <taxon>Metazoa</taxon>
        <taxon>Chordata</taxon>
        <taxon>Craniata</taxon>
        <taxon>Vertebrata</taxon>
        <taxon>Euteleostomi</taxon>
        <taxon>Mammalia</taxon>
        <taxon>Eutheria</taxon>
        <taxon>Euarchontoglires</taxon>
        <taxon>Glires</taxon>
        <taxon>Rodentia</taxon>
        <taxon>Hystricomorpha</taxon>
        <taxon>Octodontidae</taxon>
        <taxon>Octodon</taxon>
    </lineage>
</organism>
<evidence type="ECO:0000256" key="7">
    <source>
        <dbReference type="ARBA" id="ARBA00022787"/>
    </source>
</evidence>
<dbReference type="GO" id="GO:0005741">
    <property type="term" value="C:mitochondrial outer membrane"/>
    <property type="evidence" value="ECO:0007669"/>
    <property type="project" value="UniProtKB-SubCell"/>
</dbReference>